<dbReference type="Gene3D" id="3.40.50.720">
    <property type="entry name" value="NAD(P)-binding Rossmann-like Domain"/>
    <property type="match status" value="1"/>
</dbReference>
<name>A0A6G6WBM7_9ACTN</name>
<keyword evidence="4" id="KW-1185">Reference proteome</keyword>
<organism evidence="3 4">
    <name type="scientific">Nocardioides anomalus</name>
    <dbReference type="NCBI Taxonomy" id="2712223"/>
    <lineage>
        <taxon>Bacteria</taxon>
        <taxon>Bacillati</taxon>
        <taxon>Actinomycetota</taxon>
        <taxon>Actinomycetes</taxon>
        <taxon>Propionibacteriales</taxon>
        <taxon>Nocardioidaceae</taxon>
        <taxon>Nocardioides</taxon>
    </lineage>
</organism>
<dbReference type="InterPro" id="IPR002347">
    <property type="entry name" value="SDR_fam"/>
</dbReference>
<evidence type="ECO:0000313" key="4">
    <source>
        <dbReference type="Proteomes" id="UP000502996"/>
    </source>
</evidence>
<sequence length="251" mass="26341">MLNALGQPQSLLLLGGTSDIALAVAERYAATAPLRVVLAARPGPRRDEAVARLSALGHRVEPLDFEATDTAGHPALVERAAAGGDLDVTVVAFGVLGDEEEAWQDHDAAVRLAEVNYVGPVSVGSALAAQVRRQGHGTIVFLSSVAGERVRRSNFAYGASKAGADGFYLGLGEALREHGGHVLIVRPGFVHTKMTEGRGAAPLAVGADDVAAAVVDAVAARRELVWVPSAMRFVMSGLRHVPRPLFRRLPI</sequence>
<dbReference type="PROSITE" id="PS00061">
    <property type="entry name" value="ADH_SHORT"/>
    <property type="match status" value="1"/>
</dbReference>
<keyword evidence="2 3" id="KW-0560">Oxidoreductase</keyword>
<dbReference type="PANTHER" id="PTHR43669">
    <property type="entry name" value="5-KETO-D-GLUCONATE 5-REDUCTASE"/>
    <property type="match status" value="1"/>
</dbReference>
<dbReference type="SUPFAM" id="SSF51735">
    <property type="entry name" value="NAD(P)-binding Rossmann-fold domains"/>
    <property type="match status" value="1"/>
</dbReference>
<dbReference type="AlphaFoldDB" id="A0A6G6WBM7"/>
<evidence type="ECO:0000256" key="1">
    <source>
        <dbReference type="ARBA" id="ARBA00006484"/>
    </source>
</evidence>
<gene>
    <name evidence="3" type="ORF">G5V58_07500</name>
</gene>
<dbReference type="EC" id="1.1.1.333" evidence="3"/>
<evidence type="ECO:0000256" key="2">
    <source>
        <dbReference type="ARBA" id="ARBA00023002"/>
    </source>
</evidence>
<comment type="similarity">
    <text evidence="1">Belongs to the short-chain dehydrogenases/reductases (SDR) family.</text>
</comment>
<proteinExistence type="inferred from homology"/>
<dbReference type="InterPro" id="IPR036291">
    <property type="entry name" value="NAD(P)-bd_dom_sf"/>
</dbReference>
<reference evidence="3 4" key="1">
    <citation type="submission" date="2020-02" db="EMBL/GenBank/DDBJ databases">
        <title>Full genome sequence of Nocardioides sp. R-3366.</title>
        <authorList>
            <person name="Im W.-T."/>
        </authorList>
    </citation>
    <scope>NUCLEOTIDE SEQUENCE [LARGE SCALE GENOMIC DNA]</scope>
    <source>
        <strain evidence="3 4">R-3366</strain>
    </source>
</reference>
<dbReference type="KEGG" id="nano:G5V58_07500"/>
<dbReference type="NCBIfam" id="NF005912">
    <property type="entry name" value="PRK07904.1"/>
    <property type="match status" value="1"/>
</dbReference>
<dbReference type="CDD" id="cd05233">
    <property type="entry name" value="SDR_c"/>
    <property type="match status" value="1"/>
</dbReference>
<dbReference type="Proteomes" id="UP000502996">
    <property type="component" value="Chromosome"/>
</dbReference>
<evidence type="ECO:0000313" key="3">
    <source>
        <dbReference type="EMBL" id="QIG42642.1"/>
    </source>
</evidence>
<dbReference type="RefSeq" id="WP_165230559.1">
    <property type="nucleotide sequence ID" value="NZ_CP049257.1"/>
</dbReference>
<dbReference type="PRINTS" id="PR00081">
    <property type="entry name" value="GDHRDH"/>
</dbReference>
<dbReference type="GO" id="GO:0016491">
    <property type="term" value="F:oxidoreductase activity"/>
    <property type="evidence" value="ECO:0007669"/>
    <property type="project" value="UniProtKB-KW"/>
</dbReference>
<dbReference type="EMBL" id="CP049257">
    <property type="protein sequence ID" value="QIG42642.1"/>
    <property type="molecule type" value="Genomic_DNA"/>
</dbReference>
<dbReference type="PANTHER" id="PTHR43669:SF6">
    <property type="entry name" value="DECAPRENYLPHOSPHORYL-2-KETO-BETA-D-ERYTHRO-PENTOSE REDUCTASE"/>
    <property type="match status" value="1"/>
</dbReference>
<protein>
    <submittedName>
        <fullName evidence="3">Decaprenylphospho-beta-D-erythro-pentofuranosid-2-ulose 2-reductase</fullName>
        <ecNumber evidence="3">1.1.1.333</ecNumber>
    </submittedName>
</protein>
<dbReference type="InterPro" id="IPR020904">
    <property type="entry name" value="Sc_DH/Rdtase_CS"/>
</dbReference>
<dbReference type="Pfam" id="PF00106">
    <property type="entry name" value="adh_short"/>
    <property type="match status" value="1"/>
</dbReference>
<accession>A0A6G6WBM7</accession>